<protein>
    <submittedName>
        <fullName evidence="2">SMI1/KNR4 family protein</fullName>
    </submittedName>
</protein>
<dbReference type="SUPFAM" id="SSF160631">
    <property type="entry name" value="SMI1/KNR4-like"/>
    <property type="match status" value="1"/>
</dbReference>
<organism evidence="2 3">
    <name type="scientific">Streptomyces tateyamensis</name>
    <dbReference type="NCBI Taxonomy" id="565073"/>
    <lineage>
        <taxon>Bacteria</taxon>
        <taxon>Bacillati</taxon>
        <taxon>Actinomycetota</taxon>
        <taxon>Actinomycetes</taxon>
        <taxon>Kitasatosporales</taxon>
        <taxon>Streptomycetaceae</taxon>
        <taxon>Streptomyces</taxon>
    </lineage>
</organism>
<dbReference type="SMART" id="SM00860">
    <property type="entry name" value="SMI1_KNR4"/>
    <property type="match status" value="1"/>
</dbReference>
<evidence type="ECO:0000313" key="3">
    <source>
        <dbReference type="Proteomes" id="UP000248039"/>
    </source>
</evidence>
<sequence>MGWDSTQVRARVAALAAGDFEQQRFGADRHRYRLREPLSGAAVEEFEHRHGVRLPEAYRRFLTEVADGGAGPEYGVLGLFEEVDEAGVLHGERAEALRPGFLATAFPHTAARLRRDGYAVTGSLVIGEGCCGQFSRLVVTGPSAGQVWLDDQVRGALTPGPDFRDWYLAWLGSG</sequence>
<dbReference type="OrthoDB" id="1190024at2"/>
<comment type="caution">
    <text evidence="2">The sequence shown here is derived from an EMBL/GenBank/DDBJ whole genome shotgun (WGS) entry which is preliminary data.</text>
</comment>
<proteinExistence type="predicted"/>
<keyword evidence="3" id="KW-1185">Reference proteome</keyword>
<gene>
    <name evidence="2" type="ORF">C7C46_00865</name>
</gene>
<evidence type="ECO:0000259" key="1">
    <source>
        <dbReference type="SMART" id="SM00860"/>
    </source>
</evidence>
<dbReference type="InterPro" id="IPR037883">
    <property type="entry name" value="Knr4/Smi1-like_sf"/>
</dbReference>
<feature type="domain" description="Knr4/Smi1-like" evidence="1">
    <location>
        <begin position="37"/>
        <end position="169"/>
    </location>
</feature>
<evidence type="ECO:0000313" key="2">
    <source>
        <dbReference type="EMBL" id="PYC88233.1"/>
    </source>
</evidence>
<dbReference type="Pfam" id="PF09346">
    <property type="entry name" value="SMI1_KNR4"/>
    <property type="match status" value="1"/>
</dbReference>
<name>A0A2V4PB40_9ACTN</name>
<accession>A0A2V4PB40</accession>
<dbReference type="Proteomes" id="UP000248039">
    <property type="component" value="Unassembled WGS sequence"/>
</dbReference>
<dbReference type="Gene3D" id="3.40.1580.10">
    <property type="entry name" value="SMI1/KNR4-like"/>
    <property type="match status" value="1"/>
</dbReference>
<dbReference type="InterPro" id="IPR018958">
    <property type="entry name" value="Knr4/Smi1-like_dom"/>
</dbReference>
<dbReference type="AlphaFoldDB" id="A0A2V4PB40"/>
<reference evidence="2 3" key="1">
    <citation type="submission" date="2018-03" db="EMBL/GenBank/DDBJ databases">
        <title>Bioinformatic expansion and discovery of thiopeptide antibiotics.</title>
        <authorList>
            <person name="Schwalen C.J."/>
            <person name="Hudson G.A."/>
            <person name="Mitchell D.A."/>
        </authorList>
    </citation>
    <scope>NUCLEOTIDE SEQUENCE [LARGE SCALE GENOMIC DNA]</scope>
    <source>
        <strain evidence="2 3">ATCC 21389</strain>
    </source>
</reference>
<dbReference type="EMBL" id="PYBW01000005">
    <property type="protein sequence ID" value="PYC88233.1"/>
    <property type="molecule type" value="Genomic_DNA"/>
</dbReference>